<dbReference type="Proteomes" id="UP000182882">
    <property type="component" value="Unassembled WGS sequence"/>
</dbReference>
<accession>A0A1H2E649</accession>
<dbReference type="GO" id="GO:0005737">
    <property type="term" value="C:cytoplasm"/>
    <property type="evidence" value="ECO:0007669"/>
    <property type="project" value="UniProtKB-SubCell"/>
</dbReference>
<dbReference type="AlphaFoldDB" id="A0A1H2E649"/>
<dbReference type="GO" id="GO:0009404">
    <property type="term" value="P:toxin metabolic process"/>
    <property type="evidence" value="ECO:0007669"/>
    <property type="project" value="UniProtKB-UniRule"/>
</dbReference>
<reference evidence="4" key="1">
    <citation type="submission" date="2016-10" db="EMBL/GenBank/DDBJ databases">
        <authorList>
            <person name="Varghese N."/>
            <person name="Submissions S."/>
        </authorList>
    </citation>
    <scope>NUCLEOTIDE SEQUENCE [LARGE SCALE GENOMIC DNA]</scope>
    <source>
        <strain evidence="4">Nm10</strain>
    </source>
</reference>
<dbReference type="GO" id="GO:0016746">
    <property type="term" value="F:acyltransferase activity"/>
    <property type="evidence" value="ECO:0007669"/>
    <property type="project" value="UniProtKB-UniRule"/>
</dbReference>
<protein>
    <recommendedName>
        <fullName evidence="2">RTX toxin-activating lysine-acyltransferase</fullName>
        <ecNumber evidence="2">2.3.1.-</ecNumber>
    </recommendedName>
</protein>
<dbReference type="Pfam" id="PF02794">
    <property type="entry name" value="HlyC"/>
    <property type="match status" value="1"/>
</dbReference>
<dbReference type="GO" id="GO:0031640">
    <property type="term" value="P:killing of cells of another organism"/>
    <property type="evidence" value="ECO:0007669"/>
    <property type="project" value="UniProtKB-KW"/>
</dbReference>
<keyword evidence="2" id="KW-0963">Cytoplasm</keyword>
<evidence type="ECO:0000256" key="2">
    <source>
        <dbReference type="RuleBase" id="RU368102"/>
    </source>
</evidence>
<dbReference type="KEGG" id="nur:ATY38_01940"/>
<dbReference type="EC" id="2.3.1.-" evidence="2"/>
<gene>
    <name evidence="3" type="ORF">SAMN05216406_10956</name>
</gene>
<evidence type="ECO:0000313" key="4">
    <source>
        <dbReference type="Proteomes" id="UP000182882"/>
    </source>
</evidence>
<dbReference type="EMBL" id="FNLN01000009">
    <property type="protein sequence ID" value="SDT90515.1"/>
    <property type="molecule type" value="Genomic_DNA"/>
</dbReference>
<keyword evidence="4" id="KW-1185">Reference proteome</keyword>
<dbReference type="InterPro" id="IPR003996">
    <property type="entry name" value="RTX_toxin-activating_protC_bac"/>
</dbReference>
<sequence length="176" mass="19637">MPDKSSATQIDASKIRLLTGINPAQALGFAVSYLMTKPAFARLPFGHWSRILVGQINRGHYLIASDNGGIVGFLGWALTTREKGEMWLAEQGELSFEDSKAGEILLINAWASESNEVTHLLLERLREIGRAQKMVYFKRHYPDGRTRPGRLSVNTFVDAHIHAARFGEKFDNSPTP</sequence>
<proteinExistence type="inferred from homology"/>
<evidence type="ECO:0000313" key="3">
    <source>
        <dbReference type="EMBL" id="SDT90515.1"/>
    </source>
</evidence>
<keyword evidence="2" id="KW-0204">Cytolysis</keyword>
<comment type="similarity">
    <text evidence="1 2">Belongs to the RTX toxin acyltransferase family.</text>
</comment>
<name>A0A1H2E649_9PROT</name>
<keyword evidence="2 3" id="KW-0808">Transferase</keyword>
<dbReference type="RefSeq" id="WP_062557807.1">
    <property type="nucleotide sequence ID" value="NZ_CP013341.1"/>
</dbReference>
<keyword evidence="2 3" id="KW-0012">Acyltransferase</keyword>
<organism evidence="3 4">
    <name type="scientific">Nitrosomonas ureae</name>
    <dbReference type="NCBI Taxonomy" id="44577"/>
    <lineage>
        <taxon>Bacteria</taxon>
        <taxon>Pseudomonadati</taxon>
        <taxon>Pseudomonadota</taxon>
        <taxon>Betaproteobacteria</taxon>
        <taxon>Nitrosomonadales</taxon>
        <taxon>Nitrosomonadaceae</taxon>
        <taxon>Nitrosomonas</taxon>
    </lineage>
</organism>
<comment type="subcellular location">
    <subcellularLocation>
        <location evidence="2">Cytoplasm</location>
    </subcellularLocation>
</comment>
<evidence type="ECO:0000256" key="1">
    <source>
        <dbReference type="ARBA" id="ARBA00005686"/>
    </source>
</evidence>
<comment type="function">
    <text evidence="2">Involved in fatty acylation of protoxin at internal lysine residues, thereby converting it to the active toxin.</text>
</comment>